<proteinExistence type="inferred from homology"/>
<dbReference type="GO" id="GO:0005615">
    <property type="term" value="C:extracellular space"/>
    <property type="evidence" value="ECO:0007669"/>
    <property type="project" value="UniProtKB-KW"/>
</dbReference>
<dbReference type="GO" id="GO:0008083">
    <property type="term" value="F:growth factor activity"/>
    <property type="evidence" value="ECO:0007669"/>
    <property type="project" value="UniProtKB-KW"/>
</dbReference>
<feature type="signal peptide" evidence="1">
    <location>
        <begin position="1"/>
        <end position="27"/>
    </location>
</feature>
<dbReference type="InterPro" id="IPR004281">
    <property type="entry name" value="IL-12_alpha"/>
</dbReference>
<comment type="similarity">
    <text evidence="1">Belongs to the IL-6 superfamily.</text>
</comment>
<accession>A0A9N7VLQ0</accession>
<dbReference type="EMBL" id="CADEAL010004217">
    <property type="protein sequence ID" value="CAB1454581.1"/>
    <property type="molecule type" value="Genomic_DNA"/>
</dbReference>
<comment type="subunit">
    <text evidence="1">Heterodimer with IL12B; disulfide-linked. The heterodimer is known as interleukin IL-12.</text>
</comment>
<name>A0A9N7VLQ0_PLEPL</name>
<keyword evidence="1" id="KW-0202">Cytokine</keyword>
<dbReference type="GO" id="GO:0006955">
    <property type="term" value="P:immune response"/>
    <property type="evidence" value="ECO:0007669"/>
    <property type="project" value="InterPro"/>
</dbReference>
<sequence length="195" mass="21454">MPLTKLYVPAALLLLVLSCPLWHVGQSLPMMGKGPMTDSCVSHARTLLENITDALAQKDLFSAIDCPMQSVELNMATDTPSVCAPKGSTCTGTTKAEFDQKSCLENIGEDLLYYYTFLAAQPKGLLGLTVQLRTLMENCFPWSLSTDLASKQAPTDSPSTYDERLRLCKELKGFHVRTITINRVLGYMNSGEHTK</sequence>
<evidence type="ECO:0000313" key="3">
    <source>
        <dbReference type="Proteomes" id="UP001153269"/>
    </source>
</evidence>
<evidence type="ECO:0000256" key="1">
    <source>
        <dbReference type="RuleBase" id="RU363133"/>
    </source>
</evidence>
<dbReference type="Gene3D" id="1.20.1250.10">
    <property type="match status" value="1"/>
</dbReference>
<dbReference type="PROSITE" id="PS51257">
    <property type="entry name" value="PROKAR_LIPOPROTEIN"/>
    <property type="match status" value="1"/>
</dbReference>
<dbReference type="GO" id="GO:0005143">
    <property type="term" value="F:interleukin-12 receptor binding"/>
    <property type="evidence" value="ECO:0007669"/>
    <property type="project" value="InterPro"/>
</dbReference>
<organism evidence="2 3">
    <name type="scientific">Pleuronectes platessa</name>
    <name type="common">European plaice</name>
    <dbReference type="NCBI Taxonomy" id="8262"/>
    <lineage>
        <taxon>Eukaryota</taxon>
        <taxon>Metazoa</taxon>
        <taxon>Chordata</taxon>
        <taxon>Craniata</taxon>
        <taxon>Vertebrata</taxon>
        <taxon>Euteleostomi</taxon>
        <taxon>Actinopterygii</taxon>
        <taxon>Neopterygii</taxon>
        <taxon>Teleostei</taxon>
        <taxon>Neoteleostei</taxon>
        <taxon>Acanthomorphata</taxon>
        <taxon>Carangaria</taxon>
        <taxon>Pleuronectiformes</taxon>
        <taxon>Pleuronectoidei</taxon>
        <taxon>Pleuronectidae</taxon>
        <taxon>Pleuronectes</taxon>
    </lineage>
</organism>
<dbReference type="GO" id="GO:0005125">
    <property type="term" value="F:cytokine activity"/>
    <property type="evidence" value="ECO:0007669"/>
    <property type="project" value="UniProtKB-KW"/>
</dbReference>
<comment type="subcellular location">
    <subcellularLocation>
        <location evidence="1">Secreted</location>
    </subcellularLocation>
</comment>
<keyword evidence="1" id="KW-0339">Growth factor</keyword>
<keyword evidence="1" id="KW-0964">Secreted</keyword>
<evidence type="ECO:0000313" key="2">
    <source>
        <dbReference type="EMBL" id="CAB1454581.1"/>
    </source>
</evidence>
<keyword evidence="3" id="KW-1185">Reference proteome</keyword>
<keyword evidence="1" id="KW-1015">Disulfide bond</keyword>
<dbReference type="SUPFAM" id="SSF47266">
    <property type="entry name" value="4-helical cytokines"/>
    <property type="match status" value="1"/>
</dbReference>
<dbReference type="Proteomes" id="UP001153269">
    <property type="component" value="Unassembled WGS sequence"/>
</dbReference>
<protein>
    <recommendedName>
        <fullName evidence="1">Interleukin-12 subunit alpha</fullName>
        <shortName evidence="1">IL-12A</shortName>
    </recommendedName>
</protein>
<reference evidence="2" key="1">
    <citation type="submission" date="2020-03" db="EMBL/GenBank/DDBJ databases">
        <authorList>
            <person name="Weist P."/>
        </authorList>
    </citation>
    <scope>NUCLEOTIDE SEQUENCE</scope>
</reference>
<dbReference type="AlphaFoldDB" id="A0A9N7VLQ0"/>
<dbReference type="InterPro" id="IPR009079">
    <property type="entry name" value="4_helix_cytokine-like_core"/>
</dbReference>
<comment type="caution">
    <text evidence="2">The sequence shown here is derived from an EMBL/GenBank/DDBJ whole genome shotgun (WGS) entry which is preliminary data.</text>
</comment>
<keyword evidence="1" id="KW-0732">Signal</keyword>
<gene>
    <name evidence="1" type="primary">IL12A</name>
    <name evidence="2" type="ORF">PLEPLA_LOCUS42347</name>
</gene>
<feature type="chain" id="PRO_5040541527" description="Interleukin-12 subunit alpha" evidence="1">
    <location>
        <begin position="28"/>
        <end position="195"/>
    </location>
</feature>
<dbReference type="Pfam" id="PF03039">
    <property type="entry name" value="IL12"/>
    <property type="match status" value="1"/>
</dbReference>